<dbReference type="GO" id="GO:0016817">
    <property type="term" value="F:hydrolase activity, acting on acid anhydrides"/>
    <property type="evidence" value="ECO:0007669"/>
    <property type="project" value="InterPro"/>
</dbReference>
<dbReference type="Pfam" id="PF08707">
    <property type="entry name" value="PriCT_2"/>
    <property type="match status" value="1"/>
</dbReference>
<evidence type="ECO:0000256" key="1">
    <source>
        <dbReference type="SAM" id="MobiDB-lite"/>
    </source>
</evidence>
<evidence type="ECO:0000313" key="3">
    <source>
        <dbReference type="EMBL" id="CTQ32057.1"/>
    </source>
</evidence>
<dbReference type="InterPro" id="IPR015330">
    <property type="entry name" value="DNA_primase/pol_bifunc_N"/>
</dbReference>
<accession>A0A0M6XNA3</accession>
<evidence type="ECO:0000313" key="4">
    <source>
        <dbReference type="Proteomes" id="UP000048908"/>
    </source>
</evidence>
<dbReference type="Proteomes" id="UP000048908">
    <property type="component" value="Unassembled WGS sequence"/>
</dbReference>
<feature type="domain" description="DNA primase/polymerase bifunctional N-terminal" evidence="2">
    <location>
        <begin position="10"/>
        <end position="189"/>
    </location>
</feature>
<dbReference type="RefSeq" id="WP_074962597.1">
    <property type="nucleotide sequence ID" value="NZ_CXPG01000012.1"/>
</dbReference>
<gene>
    <name evidence="3" type="ORF">JAN5088_00818</name>
</gene>
<reference evidence="3 4" key="1">
    <citation type="submission" date="2015-07" db="EMBL/GenBank/DDBJ databases">
        <authorList>
            <person name="Noorani M."/>
        </authorList>
    </citation>
    <scope>NUCLEOTIDE SEQUENCE [LARGE SCALE GENOMIC DNA]</scope>
    <source>
        <strain evidence="3 4">CECT 5088</strain>
    </source>
</reference>
<organism evidence="3 4">
    <name type="scientific">Jannaschia rubra</name>
    <dbReference type="NCBI Taxonomy" id="282197"/>
    <lineage>
        <taxon>Bacteria</taxon>
        <taxon>Pseudomonadati</taxon>
        <taxon>Pseudomonadota</taxon>
        <taxon>Alphaproteobacteria</taxon>
        <taxon>Rhodobacterales</taxon>
        <taxon>Roseobacteraceae</taxon>
        <taxon>Jannaschia</taxon>
    </lineage>
</organism>
<dbReference type="SMART" id="SM00943">
    <property type="entry name" value="Prim-Pol"/>
    <property type="match status" value="1"/>
</dbReference>
<keyword evidence="4" id="KW-1185">Reference proteome</keyword>
<dbReference type="STRING" id="282197.SAMN04488517_104176"/>
<dbReference type="InterPro" id="IPR014819">
    <property type="entry name" value="PriCT_2"/>
</dbReference>
<sequence>MTKDTDASQLAPLVEAGYQLIPLHNFAFQDEHKGKRRKRGKSPVHGNWTKKPYRSSDQVTHMEAGDNVGVRLKASDLVIDVDPRAFPDGETLATDNPFTRLCEAVGFDPDKYPTVATGGGGLHIYMTKGTERSVRDSLPDYPGVEFKALGRQVVAPGSIHPDTLNAYTWLQGRPLDDLWLGAPAAPDLLLGLIERPKGSAPSGGGEHDQEELAKMLDGLDPENFRDHDMWLTLMQACHHATAGDGREEFVEWCTRDPDYADHGGVVGLRWDSLHADNDGTRVTYKTLHKIMRDAGIGDHIPQPLAPDDFDDLDPDDLPEGALTVERKPKPKIRTGEGRLIDMTAAAKKALFDAAGHEVLQRHGQLIRPLRLGRSADEDGVRHQAGATVLLPVNEHWLQKRMAQTAKWYRLAVEKSSDEGGKGKVKEHDTDPPLKVARLILNDQGDWPFHAMTGMVASPTVDVTTGQVVDRPGIDPRTGLLAVFEPADFPRIDPDVGHDGAKERLRRVEHALFRAMPFVDEGSRAVAMSALITALVRPTLRAAPMHLFDAAMAGTGKSKMASVVGVLATGVEPSASAWASSDDENEKRIAALYRKGNPVILFDNVDAKKGDRLDGNILNIVLTQDPASIRVLGKTEDETLNTRLMVLATGNNIVVAGDCCRRAVKCRLDAKCAEPERREFDFDPVQVARENRGRLVTDLLEALSAYIHAGRPTDPAKLGSFEDWTSVRGLLVWCGLADPAVTIADIKATDQDRDDLMTALENWRHAFDGDWVTGADLEAFVAASADDLDERLGREMHDGAEAMVEALFNNKTDKNWIGRSLNSTQGVAAGNFYLEVKPGRSAKFRVLDAEIMDGRA</sequence>
<name>A0A0M6XNA3_9RHOB</name>
<dbReference type="AlphaFoldDB" id="A0A0M6XNA3"/>
<dbReference type="Pfam" id="PF09250">
    <property type="entry name" value="Prim-Pol"/>
    <property type="match status" value="1"/>
</dbReference>
<dbReference type="SUPFAM" id="SSF56747">
    <property type="entry name" value="Prim-pol domain"/>
    <property type="match status" value="1"/>
</dbReference>
<dbReference type="EMBL" id="CXPG01000012">
    <property type="protein sequence ID" value="CTQ32057.1"/>
    <property type="molecule type" value="Genomic_DNA"/>
</dbReference>
<protein>
    <recommendedName>
        <fullName evidence="2">DNA primase/polymerase bifunctional N-terminal domain-containing protein</fullName>
    </recommendedName>
</protein>
<evidence type="ECO:0000259" key="2">
    <source>
        <dbReference type="SMART" id="SM00943"/>
    </source>
</evidence>
<feature type="region of interest" description="Disordered" evidence="1">
    <location>
        <begin position="29"/>
        <end position="53"/>
    </location>
</feature>
<dbReference type="OrthoDB" id="123525at2"/>
<proteinExistence type="predicted"/>